<feature type="domain" description="Glutamate/phenylalanine/leucine/valine/L-tryptophan dehydrogenase C-terminal" evidence="5">
    <location>
        <begin position="186"/>
        <end position="417"/>
    </location>
</feature>
<dbReference type="InterPro" id="IPR006097">
    <property type="entry name" value="Glu/Leu/Phe/Val/Trp_DH_dimer"/>
</dbReference>
<dbReference type="PRINTS" id="PR00082">
    <property type="entry name" value="GLFDHDRGNASE"/>
</dbReference>
<comment type="similarity">
    <text evidence="1 3 4">Belongs to the Glu/Leu/Phe/Val dehydrogenases family.</text>
</comment>
<protein>
    <recommendedName>
        <fullName evidence="3">Glutamate dehydrogenase</fullName>
    </recommendedName>
</protein>
<evidence type="ECO:0000256" key="4">
    <source>
        <dbReference type="RuleBase" id="RU004417"/>
    </source>
</evidence>
<dbReference type="Gene3D" id="3.40.50.10860">
    <property type="entry name" value="Leucine Dehydrogenase, chain A, domain 1"/>
    <property type="match status" value="1"/>
</dbReference>
<dbReference type="SMART" id="SM00839">
    <property type="entry name" value="ELFV_dehydrog"/>
    <property type="match status" value="1"/>
</dbReference>
<dbReference type="RefSeq" id="WP_377087952.1">
    <property type="nucleotide sequence ID" value="NZ_JBHSJL010000014.1"/>
</dbReference>
<sequence>MKEQLLENPVFQMAAEQFDRTADFLELSEDVRERCKWPKRLLTVSIPIKRDNGETEVFFGYRVQHHLSRGPVKGGLRFHPSVELGEVAALAMWMNWKCALMGLPFGGGKGGVTCDPRHMSEAELENMTRRYTAEMLPFIGPETDVMAPDMGTNDQVMAWMLDVYSSHAGHLVPGIVTGKPVNLQGSEGRTAATGHGVAFLATRALTKCKIRHEKATAIIQGFGNVGYHAALTLSRFGVKITGISDVTGALYQPEGIDVKALSAHVQEHGGVKGFAGAAAIDPNELLVQACDVLVPAALERVITAENAGQLQCRVLAEAANGPTTPEADEIIEKRGDIFLIPDILCNAGGVTVSYFEWVQNLQRFQWSEQEVLSKLDTMMAKAFDRVISFAQWKNLPHRLAALALGIKEVADVKQQRGLFP</sequence>
<dbReference type="InterPro" id="IPR033524">
    <property type="entry name" value="Glu/Leu/Phe/Val_DH_AS"/>
</dbReference>
<dbReference type="PANTHER" id="PTHR11606">
    <property type="entry name" value="GLUTAMATE DEHYDROGENASE"/>
    <property type="match status" value="1"/>
</dbReference>
<gene>
    <name evidence="6" type="ORF">ACFSW8_16665</name>
</gene>
<dbReference type="SUPFAM" id="SSF51735">
    <property type="entry name" value="NAD(P)-binding Rossmann-fold domains"/>
    <property type="match status" value="1"/>
</dbReference>
<dbReference type="InterPro" id="IPR046346">
    <property type="entry name" value="Aminoacid_DH-like_N_sf"/>
</dbReference>
<dbReference type="InterPro" id="IPR033922">
    <property type="entry name" value="NAD_bind_Glu_DH"/>
</dbReference>
<dbReference type="PIRSF" id="PIRSF000185">
    <property type="entry name" value="Glu_DH"/>
    <property type="match status" value="1"/>
</dbReference>
<dbReference type="InterPro" id="IPR036291">
    <property type="entry name" value="NAD(P)-bd_dom_sf"/>
</dbReference>
<evidence type="ECO:0000256" key="2">
    <source>
        <dbReference type="ARBA" id="ARBA00023002"/>
    </source>
</evidence>
<dbReference type="InterPro" id="IPR014362">
    <property type="entry name" value="Glu_DH"/>
</dbReference>
<accession>A0ABW4ZF83</accession>
<dbReference type="EMBL" id="JBHUJB010000083">
    <property type="protein sequence ID" value="MFD2160539.1"/>
    <property type="molecule type" value="Genomic_DNA"/>
</dbReference>
<dbReference type="PROSITE" id="PS00074">
    <property type="entry name" value="GLFV_DEHYDROGENASE"/>
    <property type="match status" value="1"/>
</dbReference>
<dbReference type="Proteomes" id="UP001597389">
    <property type="component" value="Unassembled WGS sequence"/>
</dbReference>
<evidence type="ECO:0000313" key="6">
    <source>
        <dbReference type="EMBL" id="MFD2160539.1"/>
    </source>
</evidence>
<dbReference type="GO" id="GO:0016491">
    <property type="term" value="F:oxidoreductase activity"/>
    <property type="evidence" value="ECO:0007669"/>
    <property type="project" value="UniProtKB-KW"/>
</dbReference>
<reference evidence="7" key="1">
    <citation type="journal article" date="2019" name="Int. J. Syst. Evol. Microbiol.">
        <title>The Global Catalogue of Microorganisms (GCM) 10K type strain sequencing project: providing services to taxonomists for standard genome sequencing and annotation.</title>
        <authorList>
            <consortium name="The Broad Institute Genomics Platform"/>
            <consortium name="The Broad Institute Genome Sequencing Center for Infectious Disease"/>
            <person name="Wu L."/>
            <person name="Ma J."/>
        </authorList>
    </citation>
    <scope>NUCLEOTIDE SEQUENCE [LARGE SCALE GENOMIC DNA]</scope>
    <source>
        <strain evidence="7">CCUG 57942</strain>
    </source>
</reference>
<dbReference type="InterPro" id="IPR006095">
    <property type="entry name" value="Glu/Leu/Phe/Val/Trp_DH"/>
</dbReference>
<dbReference type="Gene3D" id="3.40.50.720">
    <property type="entry name" value="NAD(P)-binding Rossmann-like Domain"/>
    <property type="match status" value="1"/>
</dbReference>
<evidence type="ECO:0000256" key="1">
    <source>
        <dbReference type="ARBA" id="ARBA00006382"/>
    </source>
</evidence>
<evidence type="ECO:0000313" key="7">
    <source>
        <dbReference type="Proteomes" id="UP001597389"/>
    </source>
</evidence>
<comment type="caution">
    <text evidence="6">The sequence shown here is derived from an EMBL/GenBank/DDBJ whole genome shotgun (WGS) entry which is preliminary data.</text>
</comment>
<keyword evidence="2 3" id="KW-0560">Oxidoreductase</keyword>
<evidence type="ECO:0000259" key="5">
    <source>
        <dbReference type="SMART" id="SM00839"/>
    </source>
</evidence>
<proteinExistence type="inferred from homology"/>
<keyword evidence="7" id="KW-1185">Reference proteome</keyword>
<dbReference type="InterPro" id="IPR006096">
    <property type="entry name" value="Glu/Leu/Phe/Val/Trp_DH_C"/>
</dbReference>
<dbReference type="PANTHER" id="PTHR11606:SF13">
    <property type="entry name" value="GLUTAMATE DEHYDROGENASE 1, MITOCHONDRIAL"/>
    <property type="match status" value="1"/>
</dbReference>
<name>A0ABW4ZF83_9BACT</name>
<dbReference type="Pfam" id="PF02812">
    <property type="entry name" value="ELFV_dehydrog_N"/>
    <property type="match status" value="1"/>
</dbReference>
<dbReference type="CDD" id="cd01076">
    <property type="entry name" value="NAD_bind_1_Glu_DH"/>
    <property type="match status" value="1"/>
</dbReference>
<organism evidence="6 7">
    <name type="scientific">Rubritalea tangerina</name>
    <dbReference type="NCBI Taxonomy" id="430798"/>
    <lineage>
        <taxon>Bacteria</taxon>
        <taxon>Pseudomonadati</taxon>
        <taxon>Verrucomicrobiota</taxon>
        <taxon>Verrucomicrobiia</taxon>
        <taxon>Verrucomicrobiales</taxon>
        <taxon>Rubritaleaceae</taxon>
        <taxon>Rubritalea</taxon>
    </lineage>
</organism>
<dbReference type="Pfam" id="PF00208">
    <property type="entry name" value="ELFV_dehydrog"/>
    <property type="match status" value="1"/>
</dbReference>
<evidence type="ECO:0000256" key="3">
    <source>
        <dbReference type="PIRNR" id="PIRNR000185"/>
    </source>
</evidence>
<dbReference type="SUPFAM" id="SSF53223">
    <property type="entry name" value="Aminoacid dehydrogenase-like, N-terminal domain"/>
    <property type="match status" value="1"/>
</dbReference>